<evidence type="ECO:0000259" key="1">
    <source>
        <dbReference type="PROSITE" id="PS51746"/>
    </source>
</evidence>
<dbReference type="InterPro" id="IPR001932">
    <property type="entry name" value="PPM-type_phosphatase-like_dom"/>
</dbReference>
<dbReference type="PROSITE" id="PS51746">
    <property type="entry name" value="PPM_2"/>
    <property type="match status" value="1"/>
</dbReference>
<evidence type="ECO:0000313" key="2">
    <source>
        <dbReference type="EMBL" id="QHT35969.1"/>
    </source>
</evidence>
<feature type="domain" description="PPM-type phosphatase" evidence="1">
    <location>
        <begin position="52"/>
        <end position="315"/>
    </location>
</feature>
<protein>
    <recommendedName>
        <fullName evidence="1">PPM-type phosphatase domain-containing protein</fullName>
    </recommendedName>
</protein>
<accession>A0A6C0F5Y2</accession>
<dbReference type="AlphaFoldDB" id="A0A6C0F5Y2"/>
<name>A0A6C0F5Y2_9ZZZZ</name>
<organism evidence="2">
    <name type="scientific">viral metagenome</name>
    <dbReference type="NCBI Taxonomy" id="1070528"/>
    <lineage>
        <taxon>unclassified sequences</taxon>
        <taxon>metagenomes</taxon>
        <taxon>organismal metagenomes</taxon>
    </lineage>
</organism>
<proteinExistence type="predicted"/>
<dbReference type="Gene3D" id="3.60.40.10">
    <property type="entry name" value="PPM-type phosphatase domain"/>
    <property type="match status" value="1"/>
</dbReference>
<dbReference type="InterPro" id="IPR036457">
    <property type="entry name" value="PPM-type-like_dom_sf"/>
</dbReference>
<reference evidence="2" key="1">
    <citation type="journal article" date="2020" name="Nature">
        <title>Giant virus diversity and host interactions through global metagenomics.</title>
        <authorList>
            <person name="Schulz F."/>
            <person name="Roux S."/>
            <person name="Paez-Espino D."/>
            <person name="Jungbluth S."/>
            <person name="Walsh D.A."/>
            <person name="Denef V.J."/>
            <person name="McMahon K.D."/>
            <person name="Konstantinidis K.T."/>
            <person name="Eloe-Fadrosh E.A."/>
            <person name="Kyrpides N.C."/>
            <person name="Woyke T."/>
        </authorList>
    </citation>
    <scope>NUCLEOTIDE SEQUENCE</scope>
    <source>
        <strain evidence="2">GVMAG-M-3300009182-46</strain>
    </source>
</reference>
<dbReference type="EMBL" id="MN739028">
    <property type="protein sequence ID" value="QHT35969.1"/>
    <property type="molecule type" value="Genomic_DNA"/>
</dbReference>
<sequence>MEFVSSVQDKADQLVVDCVALTIDDMLTVIGIDSAAAVESLLKLNKITTDSAIALIGKQQDRIYKGDNWLMVQDGHGGNACIHFLDTLDYNAIMQLENPAEEIHRRVEEKSSRYDESGSTLCFARVLEERGCIEIVNVGDSQAEVYIDGNLVFRSIPHTRADADLEELERAKLYEHPHVPCRPGQTLKVLTPSHITYSSNPICVFRNGKQLVPTMALGHENMTGFKPTKTYIPFLPGQKVRVCVYSDGVADMKIDGCAEDQHDMQMLSAQQLLDKFVGRWKQNWLYVADESKLEEGQETNMGGGYDDVCIGVLEIN</sequence>
<dbReference type="SUPFAM" id="SSF81606">
    <property type="entry name" value="PP2C-like"/>
    <property type="match status" value="1"/>
</dbReference>